<keyword evidence="4 7" id="KW-0812">Transmembrane</keyword>
<dbReference type="PANTHER" id="PTHR30151">
    <property type="entry name" value="ALKANE SULFONATE ABC TRANSPORTER-RELATED, MEMBRANE SUBUNIT"/>
    <property type="match status" value="1"/>
</dbReference>
<evidence type="ECO:0000256" key="3">
    <source>
        <dbReference type="ARBA" id="ARBA00022475"/>
    </source>
</evidence>
<dbReference type="RefSeq" id="WP_258731816.1">
    <property type="nucleotide sequence ID" value="NZ_JANTHZ010000002.1"/>
</dbReference>
<comment type="subcellular location">
    <subcellularLocation>
        <location evidence="1 7">Cell membrane</location>
        <topology evidence="1 7">Multi-pass membrane protein</topology>
    </subcellularLocation>
</comment>
<dbReference type="PROSITE" id="PS50928">
    <property type="entry name" value="ABC_TM1"/>
    <property type="match status" value="1"/>
</dbReference>
<feature type="transmembrane region" description="Helical" evidence="7">
    <location>
        <begin position="213"/>
        <end position="233"/>
    </location>
</feature>
<dbReference type="InterPro" id="IPR000515">
    <property type="entry name" value="MetI-like"/>
</dbReference>
<evidence type="ECO:0000256" key="4">
    <source>
        <dbReference type="ARBA" id="ARBA00022692"/>
    </source>
</evidence>
<evidence type="ECO:0000313" key="9">
    <source>
        <dbReference type="EMBL" id="MCS0494778.1"/>
    </source>
</evidence>
<comment type="similarity">
    <text evidence="7">Belongs to the binding-protein-dependent transport system permease family.</text>
</comment>
<keyword evidence="3" id="KW-1003">Cell membrane</keyword>
<feature type="transmembrane region" description="Helical" evidence="7">
    <location>
        <begin position="87"/>
        <end position="113"/>
    </location>
</feature>
<gene>
    <name evidence="9" type="ORF">NVS89_06680</name>
</gene>
<comment type="caution">
    <text evidence="9">The sequence shown here is derived from an EMBL/GenBank/DDBJ whole genome shotgun (WGS) entry which is preliminary data.</text>
</comment>
<evidence type="ECO:0000256" key="7">
    <source>
        <dbReference type="RuleBase" id="RU363032"/>
    </source>
</evidence>
<dbReference type="Pfam" id="PF00528">
    <property type="entry name" value="BPD_transp_1"/>
    <property type="match status" value="1"/>
</dbReference>
<feature type="transmembrane region" description="Helical" evidence="7">
    <location>
        <begin position="60"/>
        <end position="80"/>
    </location>
</feature>
<dbReference type="Proteomes" id="UP001151088">
    <property type="component" value="Unassembled WGS sequence"/>
</dbReference>
<dbReference type="InterPro" id="IPR035906">
    <property type="entry name" value="MetI-like_sf"/>
</dbReference>
<keyword evidence="2 7" id="KW-0813">Transport</keyword>
<organism evidence="9 10">
    <name type="scientific">Ancylobacter mangrovi</name>
    <dbReference type="NCBI Taxonomy" id="2972472"/>
    <lineage>
        <taxon>Bacteria</taxon>
        <taxon>Pseudomonadati</taxon>
        <taxon>Pseudomonadota</taxon>
        <taxon>Alphaproteobacteria</taxon>
        <taxon>Hyphomicrobiales</taxon>
        <taxon>Xanthobacteraceae</taxon>
        <taxon>Ancylobacter</taxon>
    </lineage>
</organism>
<keyword evidence="5 7" id="KW-1133">Transmembrane helix</keyword>
<feature type="transmembrane region" description="Helical" evidence="7">
    <location>
        <begin position="119"/>
        <end position="141"/>
    </location>
</feature>
<dbReference type="PANTHER" id="PTHR30151:SF20">
    <property type="entry name" value="ABC TRANSPORTER PERMEASE PROTEIN HI_0355-RELATED"/>
    <property type="match status" value="1"/>
</dbReference>
<dbReference type="EMBL" id="JANTHZ010000002">
    <property type="protein sequence ID" value="MCS0494778.1"/>
    <property type="molecule type" value="Genomic_DNA"/>
</dbReference>
<evidence type="ECO:0000259" key="8">
    <source>
        <dbReference type="PROSITE" id="PS50928"/>
    </source>
</evidence>
<feature type="domain" description="ABC transmembrane type-1" evidence="8">
    <location>
        <begin position="53"/>
        <end position="233"/>
    </location>
</feature>
<feature type="transmembrane region" description="Helical" evidence="7">
    <location>
        <begin position="171"/>
        <end position="193"/>
    </location>
</feature>
<evidence type="ECO:0000256" key="2">
    <source>
        <dbReference type="ARBA" id="ARBA00022448"/>
    </source>
</evidence>
<evidence type="ECO:0000256" key="6">
    <source>
        <dbReference type="ARBA" id="ARBA00023136"/>
    </source>
</evidence>
<dbReference type="Gene3D" id="1.10.3720.10">
    <property type="entry name" value="MetI-like"/>
    <property type="match status" value="1"/>
</dbReference>
<dbReference type="SUPFAM" id="SSF161098">
    <property type="entry name" value="MetI-like"/>
    <property type="match status" value="1"/>
</dbReference>
<dbReference type="GO" id="GO:0055085">
    <property type="term" value="P:transmembrane transport"/>
    <property type="evidence" value="ECO:0007669"/>
    <property type="project" value="InterPro"/>
</dbReference>
<evidence type="ECO:0000256" key="1">
    <source>
        <dbReference type="ARBA" id="ARBA00004651"/>
    </source>
</evidence>
<dbReference type="CDD" id="cd06261">
    <property type="entry name" value="TM_PBP2"/>
    <property type="match status" value="1"/>
</dbReference>
<accession>A0A9X2PEP0</accession>
<evidence type="ECO:0000313" key="10">
    <source>
        <dbReference type="Proteomes" id="UP001151088"/>
    </source>
</evidence>
<dbReference type="GO" id="GO:0005886">
    <property type="term" value="C:plasma membrane"/>
    <property type="evidence" value="ECO:0007669"/>
    <property type="project" value="UniProtKB-SubCell"/>
</dbReference>
<proteinExistence type="inferred from homology"/>
<name>A0A9X2PEP0_9HYPH</name>
<evidence type="ECO:0000256" key="5">
    <source>
        <dbReference type="ARBA" id="ARBA00022989"/>
    </source>
</evidence>
<keyword evidence="6 7" id="KW-0472">Membrane</keyword>
<sequence length="252" mass="27295">MRENAAAVLVFAVLIAVWELSCEWGDVPTWLLPSPSRILVELWGARAILPLHLYTTTIEVLLGFCLSVVVGVPLSILIVLSPLARKVVYPILVVLQSVPKVALAPILLIWIGYGTESKVLIASVTAFFPIVINTSAGMAAVPRELLELSRSLDSPSLKVFWKVRLPFAMPYLFSGMKVAMALALIGAVVGEFVGSDRGLGYLILTFSSTMNTALVFGAITLLAILGICLFYLVSGAERLFCPWYVGNDEGRL</sequence>
<dbReference type="AlphaFoldDB" id="A0A9X2PEP0"/>
<keyword evidence="10" id="KW-1185">Reference proteome</keyword>
<reference evidence="9" key="1">
    <citation type="submission" date="2022-08" db="EMBL/GenBank/DDBJ databases">
        <authorList>
            <person name="Li F."/>
        </authorList>
    </citation>
    <scope>NUCLEOTIDE SEQUENCE</scope>
    <source>
        <strain evidence="9">MQZ15Z-1</strain>
    </source>
</reference>
<protein>
    <submittedName>
        <fullName evidence="9">ABC transporter permease</fullName>
    </submittedName>
</protein>